<dbReference type="EMBL" id="CP103416">
    <property type="protein sequence ID" value="UVW34425.1"/>
    <property type="molecule type" value="Genomic_DNA"/>
</dbReference>
<dbReference type="PANTHER" id="PTHR30037">
    <property type="entry name" value="DNA-3-METHYLADENINE GLYCOSYLASE 1"/>
    <property type="match status" value="1"/>
</dbReference>
<name>A0ABY5TM59_9GAMM</name>
<dbReference type="EC" id="3.2.2.20" evidence="1"/>
<keyword evidence="1" id="KW-0326">Glycosidase</keyword>
<dbReference type="Pfam" id="PF03352">
    <property type="entry name" value="Adenine_glyco"/>
    <property type="match status" value="1"/>
</dbReference>
<dbReference type="SUPFAM" id="SSF48150">
    <property type="entry name" value="DNA-glycosylase"/>
    <property type="match status" value="1"/>
</dbReference>
<accession>A0ABY5TM59</accession>
<dbReference type="InterPro" id="IPR011257">
    <property type="entry name" value="DNA_glycosylase"/>
</dbReference>
<keyword evidence="1" id="KW-0378">Hydrolase</keyword>
<gene>
    <name evidence="1" type="ORF">NYF23_10420</name>
</gene>
<keyword evidence="2" id="KW-1185">Reference proteome</keyword>
<dbReference type="Proteomes" id="UP001059934">
    <property type="component" value="Chromosome"/>
</dbReference>
<dbReference type="InterPro" id="IPR052891">
    <property type="entry name" value="DNA-3mA_glycosylase"/>
</dbReference>
<dbReference type="GO" id="GO:0008725">
    <property type="term" value="F:DNA-3-methyladenine glycosylase activity"/>
    <property type="evidence" value="ECO:0007669"/>
    <property type="project" value="UniProtKB-EC"/>
</dbReference>
<reference evidence="1" key="1">
    <citation type="submission" date="2022-08" db="EMBL/GenBank/DDBJ databases">
        <title>Catabolic pathway analysis in culturable SAR92 clade bacteria reveals their overlooked roles in DMSP degradation in coastal seas.</title>
        <authorList>
            <person name="He X."/>
            <person name="Zhang X."/>
            <person name="Zhang Y."/>
        </authorList>
    </citation>
    <scope>NUCLEOTIDE SEQUENCE</scope>
    <source>
        <strain evidence="1">H455</strain>
    </source>
</reference>
<proteinExistence type="predicted"/>
<organism evidence="1 2">
    <name type="scientific">SAR92 clade bacterium H455</name>
    <dbReference type="NCBI Taxonomy" id="2974818"/>
    <lineage>
        <taxon>Bacteria</taxon>
        <taxon>Pseudomonadati</taxon>
        <taxon>Pseudomonadota</taxon>
        <taxon>Gammaproteobacteria</taxon>
        <taxon>Cellvibrionales</taxon>
        <taxon>Porticoccaceae</taxon>
        <taxon>SAR92 clade</taxon>
    </lineage>
</organism>
<dbReference type="PANTHER" id="PTHR30037:SF3">
    <property type="entry name" value="BLR0857 PROTEIN"/>
    <property type="match status" value="1"/>
</dbReference>
<dbReference type="Gene3D" id="1.10.340.30">
    <property type="entry name" value="Hypothetical protein, domain 2"/>
    <property type="match status" value="1"/>
</dbReference>
<dbReference type="InterPro" id="IPR005019">
    <property type="entry name" value="Adenine_glyco"/>
</dbReference>
<evidence type="ECO:0000313" key="1">
    <source>
        <dbReference type="EMBL" id="UVW34425.1"/>
    </source>
</evidence>
<evidence type="ECO:0000313" key="2">
    <source>
        <dbReference type="Proteomes" id="UP001059934"/>
    </source>
</evidence>
<sequence>MKTTYKNIYKLAAKNRGGVEQLEASLPRPRSSEQLAAQGDDRYLSMMTRCVFRAGFVWRVIDNKWPGFEEAFSKFNPLAIAHFSDEKLEELGKDTRIVRNFTKIVSVRHNAMYVLDKQHSHGSFGKFIADWPENDIVGLWLELKKNGSRLGGNSGPGMLRSMGKDTFLLTQDVSDALVRQGLMKKFSPTAQRDLRLVEQVFADLREQSGRPLCELSRMLAFTV</sequence>
<protein>
    <submittedName>
        <fullName evidence="1">DNA-3-methyladenine glycosylase I</fullName>
        <ecNumber evidence="1">3.2.2.20</ecNumber>
    </submittedName>
</protein>